<evidence type="ECO:0000313" key="6">
    <source>
        <dbReference type="Proteomes" id="UP001497623"/>
    </source>
</evidence>
<feature type="non-terminal residue" evidence="5">
    <location>
        <position position="1"/>
    </location>
</feature>
<dbReference type="GO" id="GO:0005576">
    <property type="term" value="C:extracellular region"/>
    <property type="evidence" value="ECO:0007669"/>
    <property type="project" value="UniProtKB-SubCell"/>
</dbReference>
<dbReference type="GO" id="GO:0004601">
    <property type="term" value="F:peroxidase activity"/>
    <property type="evidence" value="ECO:0007669"/>
    <property type="project" value="UniProtKB-KW"/>
</dbReference>
<evidence type="ECO:0000313" key="5">
    <source>
        <dbReference type="EMBL" id="CAL4065136.1"/>
    </source>
</evidence>
<dbReference type="Pfam" id="PF03098">
    <property type="entry name" value="An_peroxidase"/>
    <property type="match status" value="1"/>
</dbReference>
<accession>A0AAV2PXK3</accession>
<dbReference type="Proteomes" id="UP001497623">
    <property type="component" value="Unassembled WGS sequence"/>
</dbReference>
<dbReference type="InterPro" id="IPR037120">
    <property type="entry name" value="Haem_peroxidase_sf_animal"/>
</dbReference>
<proteinExistence type="predicted"/>
<dbReference type="SUPFAM" id="SSF48113">
    <property type="entry name" value="Heme-dependent peroxidases"/>
    <property type="match status" value="1"/>
</dbReference>
<keyword evidence="4" id="KW-0325">Glycoprotein</keyword>
<keyword evidence="2" id="KW-0964">Secreted</keyword>
<comment type="caution">
    <text evidence="5">The sequence shown here is derived from an EMBL/GenBank/DDBJ whole genome shotgun (WGS) entry which is preliminary data.</text>
</comment>
<dbReference type="PANTHER" id="PTHR11475">
    <property type="entry name" value="OXIDASE/PEROXIDASE"/>
    <property type="match status" value="1"/>
</dbReference>
<evidence type="ECO:0008006" key="7">
    <source>
        <dbReference type="Google" id="ProtNLM"/>
    </source>
</evidence>
<evidence type="ECO:0000256" key="4">
    <source>
        <dbReference type="ARBA" id="ARBA00023180"/>
    </source>
</evidence>
<dbReference type="GO" id="GO:0006979">
    <property type="term" value="P:response to oxidative stress"/>
    <property type="evidence" value="ECO:0007669"/>
    <property type="project" value="InterPro"/>
</dbReference>
<dbReference type="EMBL" id="CAXKWB010001688">
    <property type="protein sequence ID" value="CAL4065136.1"/>
    <property type="molecule type" value="Genomic_DNA"/>
</dbReference>
<sequence length="110" mass="12163">GISEEPPREDLTLLVMQWGQFLDHDLTHTPEYASDDDGDSTNPMECCEFGRMHDSTVEDNCRPINVSTLDDNCRPIDVSNDPIFRGAGRCCMHFVRSLVASKGCLTGSLG</sequence>
<evidence type="ECO:0000256" key="3">
    <source>
        <dbReference type="ARBA" id="ARBA00022559"/>
    </source>
</evidence>
<dbReference type="Gene3D" id="1.10.640.10">
    <property type="entry name" value="Haem peroxidase domain superfamily, animal type"/>
    <property type="match status" value="1"/>
</dbReference>
<dbReference type="AlphaFoldDB" id="A0AAV2PXK3"/>
<organism evidence="5 6">
    <name type="scientific">Meganyctiphanes norvegica</name>
    <name type="common">Northern krill</name>
    <name type="synonym">Thysanopoda norvegica</name>
    <dbReference type="NCBI Taxonomy" id="48144"/>
    <lineage>
        <taxon>Eukaryota</taxon>
        <taxon>Metazoa</taxon>
        <taxon>Ecdysozoa</taxon>
        <taxon>Arthropoda</taxon>
        <taxon>Crustacea</taxon>
        <taxon>Multicrustacea</taxon>
        <taxon>Malacostraca</taxon>
        <taxon>Eumalacostraca</taxon>
        <taxon>Eucarida</taxon>
        <taxon>Euphausiacea</taxon>
        <taxon>Euphausiidae</taxon>
        <taxon>Meganyctiphanes</taxon>
    </lineage>
</organism>
<reference evidence="5 6" key="1">
    <citation type="submission" date="2024-05" db="EMBL/GenBank/DDBJ databases">
        <authorList>
            <person name="Wallberg A."/>
        </authorList>
    </citation>
    <scope>NUCLEOTIDE SEQUENCE [LARGE SCALE GENOMIC DNA]</scope>
</reference>
<name>A0AAV2PXK3_MEGNR</name>
<feature type="non-terminal residue" evidence="5">
    <location>
        <position position="110"/>
    </location>
</feature>
<gene>
    <name evidence="5" type="ORF">MNOR_LOCUS4594</name>
</gene>
<keyword evidence="3" id="KW-0575">Peroxidase</keyword>
<evidence type="ECO:0000256" key="1">
    <source>
        <dbReference type="ARBA" id="ARBA00004613"/>
    </source>
</evidence>
<dbReference type="GO" id="GO:0020037">
    <property type="term" value="F:heme binding"/>
    <property type="evidence" value="ECO:0007669"/>
    <property type="project" value="InterPro"/>
</dbReference>
<dbReference type="PROSITE" id="PS50292">
    <property type="entry name" value="PEROXIDASE_3"/>
    <property type="match status" value="1"/>
</dbReference>
<dbReference type="InterPro" id="IPR010255">
    <property type="entry name" value="Haem_peroxidase_sf"/>
</dbReference>
<dbReference type="InterPro" id="IPR019791">
    <property type="entry name" value="Haem_peroxidase_animal"/>
</dbReference>
<comment type="subcellular location">
    <subcellularLocation>
        <location evidence="1">Secreted</location>
    </subcellularLocation>
</comment>
<keyword evidence="6" id="KW-1185">Reference proteome</keyword>
<protein>
    <recommendedName>
        <fullName evidence="7">Peroxidase</fullName>
    </recommendedName>
</protein>
<dbReference type="PANTHER" id="PTHR11475:SF4">
    <property type="entry name" value="CHORION PEROXIDASE"/>
    <property type="match status" value="1"/>
</dbReference>
<keyword evidence="3" id="KW-0560">Oxidoreductase</keyword>
<evidence type="ECO:0000256" key="2">
    <source>
        <dbReference type="ARBA" id="ARBA00022525"/>
    </source>
</evidence>